<gene>
    <name evidence="5" type="primary">LOC127751551</name>
</gene>
<dbReference type="Gene3D" id="3.40.50.300">
    <property type="entry name" value="P-loop containing nucleotide triphosphate hydrolases"/>
    <property type="match status" value="1"/>
</dbReference>
<feature type="region of interest" description="Disordered" evidence="2">
    <location>
        <begin position="335"/>
        <end position="378"/>
    </location>
</feature>
<dbReference type="GO" id="GO:0000723">
    <property type="term" value="P:telomere maintenance"/>
    <property type="evidence" value="ECO:0007669"/>
    <property type="project" value="InterPro"/>
</dbReference>
<feature type="domain" description="OTU" evidence="3">
    <location>
        <begin position="18"/>
        <end position="155"/>
    </location>
</feature>
<keyword evidence="1" id="KW-0378">Hydrolase</keyword>
<keyword evidence="1" id="KW-0234">DNA repair</keyword>
<dbReference type="PROSITE" id="PS50802">
    <property type="entry name" value="OTU"/>
    <property type="match status" value="1"/>
</dbReference>
<dbReference type="PANTHER" id="PTHR10492:SF57">
    <property type="entry name" value="ATP-DEPENDENT DNA HELICASE"/>
    <property type="match status" value="1"/>
</dbReference>
<evidence type="ECO:0000313" key="4">
    <source>
        <dbReference type="Proteomes" id="UP000504606"/>
    </source>
</evidence>
<comment type="catalytic activity">
    <reaction evidence="1">
        <text>ATP + H2O = ADP + phosphate + H(+)</text>
        <dbReference type="Rhea" id="RHEA:13065"/>
        <dbReference type="ChEBI" id="CHEBI:15377"/>
        <dbReference type="ChEBI" id="CHEBI:15378"/>
        <dbReference type="ChEBI" id="CHEBI:30616"/>
        <dbReference type="ChEBI" id="CHEBI:43474"/>
        <dbReference type="ChEBI" id="CHEBI:456216"/>
        <dbReference type="EC" id="5.6.2.3"/>
    </reaction>
</comment>
<dbReference type="PANTHER" id="PTHR10492">
    <property type="match status" value="1"/>
</dbReference>
<dbReference type="GO" id="GO:0006281">
    <property type="term" value="P:DNA repair"/>
    <property type="evidence" value="ECO:0007669"/>
    <property type="project" value="UniProtKB-KW"/>
</dbReference>
<organism evidence="4 5">
    <name type="scientific">Frankliniella occidentalis</name>
    <name type="common">Western flower thrips</name>
    <name type="synonym">Euthrips occidentalis</name>
    <dbReference type="NCBI Taxonomy" id="133901"/>
    <lineage>
        <taxon>Eukaryota</taxon>
        <taxon>Metazoa</taxon>
        <taxon>Ecdysozoa</taxon>
        <taxon>Arthropoda</taxon>
        <taxon>Hexapoda</taxon>
        <taxon>Insecta</taxon>
        <taxon>Pterygota</taxon>
        <taxon>Neoptera</taxon>
        <taxon>Paraneoptera</taxon>
        <taxon>Thysanoptera</taxon>
        <taxon>Terebrantia</taxon>
        <taxon>Thripoidea</taxon>
        <taxon>Thripidae</taxon>
        <taxon>Frankliniella</taxon>
    </lineage>
</organism>
<keyword evidence="1" id="KW-0347">Helicase</keyword>
<dbReference type="SUPFAM" id="SSF52540">
    <property type="entry name" value="P-loop containing nucleoside triphosphate hydrolases"/>
    <property type="match status" value="2"/>
</dbReference>
<name>A0A9C6XU95_FRAOC</name>
<keyword evidence="1" id="KW-0547">Nucleotide-binding</keyword>
<protein>
    <recommendedName>
        <fullName evidence="1">ATP-dependent DNA helicase</fullName>
        <ecNumber evidence="1">5.6.2.3</ecNumber>
    </recommendedName>
</protein>
<dbReference type="CDD" id="cd18809">
    <property type="entry name" value="SF1_C_RecD"/>
    <property type="match status" value="1"/>
</dbReference>
<keyword evidence="1" id="KW-0067">ATP-binding</keyword>
<dbReference type="InterPro" id="IPR003323">
    <property type="entry name" value="OTU_dom"/>
</dbReference>
<evidence type="ECO:0000256" key="2">
    <source>
        <dbReference type="SAM" id="MobiDB-lite"/>
    </source>
</evidence>
<dbReference type="InterPro" id="IPR049163">
    <property type="entry name" value="Pif1-like_2B_dom"/>
</dbReference>
<sequence length="1902" mass="215498">MEVNSFQLVEIGGCHRGFSVMNNHGRGDCFFASVSQALWGNQSRIKEIRRAVVNYAATNWFKVAPFTHDAQGNIYDSIESYAADMLFSGWGTECECQIAAIVYKKCIVVVENKKIAPFSYGDPKHPLVFLNHVPGINSFGERTDSGGHWEYMVFDDFGLPMCGESSPMLVLSENDELLPVSVVSVNCQNTSLYQILAFIFHNRESFAHNVIKNCVSVYRMDRSQDIPHIESAIANLQLSQKSDERERLFKIEEEGKKSSLLVELLSGRVISENEVLDFLALSVYAMKITIGSNGLPDTNGTVGNLTPPSCESDDIADELPDPNGTVGILTPPCFLSDDEDNGLPDTHGTVGHPTPPNNESDGIADELPDPNGTVGILTPSCFQSAHDAQSGVEIMDVGDVPERQPQAPTVTDSNSDIPEHERIMRGKRRYLPDTHYKVKPSMAVKESGVISKWHKCAWLFYGEKSSDFSLVTLPPLDVECPNCKALFRKTEIRQKNKVSAMCCDFGKVRLPAGATFKEPAPAIKAKYVSDDTQSKAFRAALVSYNRVFSMACAEGNLRSINTRGYESMIVNGQLRFVANSYLRGDEQNAAKPGELYFVEMSGDVAAARLACSTRSDRLNEATILEFEHFLRRENKLIRTFVTAGEKVKEEKQKAAAENRSVRDVILAINPRPSGKTSYRGMWNYYRNYTLDPNFDMPTNEYMGAVFYDELKQGVHYDVRYFIRPQRNGDASDILNRGDKASLDMLMFPLLHLHGEFSWCVTGDPDVEFPKLSTLREYYKYRIQLRNEEWNPLFLSERLFLQYLITAAIRCEYNDVDYHSRPELQKIYMETYKTVINFVNELANGANKKLGRVALLPSRVAHTERNRRNRFLDVMAITTKFKCPSYFITMTANPHWQEIQDDLPDVKWCFKPQVVVRVFLQKMAILMHLLVQKQCFGRALAYACVIEYQKRGLPHCHVILTVHPDDMPQCGREVDLLIRAEIPDKEKEPELYELVTKLNLHHLCHEKNRRNEEVFCRLDGKHCKSRFPKDFCDETTMDGRRVNYRRRDTGITYKNPSTGEIFDNRQVVAFSPFLTLELGTNTNAELCSGDAQSNKYISLYMNKSGDQVYTSIAEENLKKDGQFVEWDEIQFYKKMRFLGSMEAVTSIMGVPEIYKSHSVTTLPVHDEGEQTILWEEGGMARALENGEKTMLTEYFKLNENSDKYRHKMYVEVVETHSWHEKEKYWKERKLGRNKEKRESCIARLCIIPLSAKHENEYYLRSLLLNIPGPRSFEHIRTVNNIVYASYKEACIALGLLIDDREAERCMNEICELFNGKSIRKTFALILVFMRPHDAISLWTKYRDNMIDDFKYKHRMTADENNTQLFTEMALHHIQSILMQHNVTLDTFGLPSPSMTEDDIRLHCLVTGMVEEISLADKAESLADMTEKIGTNPQQLTAFNTIMTAVRGNRQFGNLFYLKGRGGCGKTYLLNAVILTCEVENIAVQVSAFTGVAAKLLRSGKTSHKVFGLSVKDSDQQLLGTVSSSIQLQSPQAQRLRDSKLIIWDEISMATAVQLETVNMLLKEIMNSNEPFGGKVLVVSGDFCQCLPVLPGKGRKDIVEACVPSSPLWQEFKTLKLDKNMRLNSDDQEFADWMVSVGNGSANIPGSTRVEIPNDLTVESREDLIQHVFGDFSLPLKGDAAILCPRNDTVNEINDIVLDRINGEERVYLSDTYIKQQGTAIQNFEDQGLTKEYLETLNPASLPFHRLRLRVGSVVMLMRNMNFEDGLCNGTKLIVQGLGNNALFCRGLEGDLANEVVIIPRVTLATDEFRFDSLLCRKQFPVRLCMAMTINRSQGGTLRRAGIYLATPSFSHGQLYVGVSRVRSRGDLKVLIEQTALQGTMRVGSDSIQYTVNEVYDEIIRYVG</sequence>
<dbReference type="CDD" id="cd22757">
    <property type="entry name" value="OTU_P87_VP80-like"/>
    <property type="match status" value="1"/>
</dbReference>
<dbReference type="GeneID" id="127751551"/>
<dbReference type="Pfam" id="PF14214">
    <property type="entry name" value="Helitron_like_N"/>
    <property type="match status" value="1"/>
</dbReference>
<reference evidence="5" key="1">
    <citation type="submission" date="2025-08" db="UniProtKB">
        <authorList>
            <consortium name="RefSeq"/>
        </authorList>
    </citation>
    <scope>IDENTIFICATION</scope>
    <source>
        <tissue evidence="5">Whole organism</tissue>
    </source>
</reference>
<dbReference type="Pfam" id="PF05970">
    <property type="entry name" value="PIF1"/>
    <property type="match status" value="1"/>
</dbReference>
<comment type="similarity">
    <text evidence="1">Belongs to the helicase family.</text>
</comment>
<dbReference type="OrthoDB" id="7790340at2759"/>
<keyword evidence="1" id="KW-0227">DNA damage</keyword>
<dbReference type="Proteomes" id="UP000504606">
    <property type="component" value="Unplaced"/>
</dbReference>
<keyword evidence="4" id="KW-1185">Reference proteome</keyword>
<dbReference type="Pfam" id="PF21530">
    <property type="entry name" value="Pif1_2B_dom"/>
    <property type="match status" value="1"/>
</dbReference>
<dbReference type="InterPro" id="IPR010285">
    <property type="entry name" value="DNA_helicase_pif1-like_DEAD"/>
</dbReference>
<evidence type="ECO:0000256" key="1">
    <source>
        <dbReference type="RuleBase" id="RU363044"/>
    </source>
</evidence>
<evidence type="ECO:0000313" key="5">
    <source>
        <dbReference type="RefSeq" id="XP_052131220.1"/>
    </source>
</evidence>
<dbReference type="Pfam" id="PF02338">
    <property type="entry name" value="OTU"/>
    <property type="match status" value="1"/>
</dbReference>
<dbReference type="InterPro" id="IPR027417">
    <property type="entry name" value="P-loop_NTPase"/>
</dbReference>
<evidence type="ECO:0000259" key="3">
    <source>
        <dbReference type="PROSITE" id="PS50802"/>
    </source>
</evidence>
<dbReference type="EC" id="5.6.2.3" evidence="1"/>
<dbReference type="RefSeq" id="XP_052131220.1">
    <property type="nucleotide sequence ID" value="XM_052275260.1"/>
</dbReference>
<dbReference type="GO" id="GO:0043139">
    <property type="term" value="F:5'-3' DNA helicase activity"/>
    <property type="evidence" value="ECO:0007669"/>
    <property type="project" value="UniProtKB-EC"/>
</dbReference>
<proteinExistence type="inferred from homology"/>
<dbReference type="GO" id="GO:0016787">
    <property type="term" value="F:hydrolase activity"/>
    <property type="evidence" value="ECO:0007669"/>
    <property type="project" value="UniProtKB-KW"/>
</dbReference>
<dbReference type="GO" id="GO:0005524">
    <property type="term" value="F:ATP binding"/>
    <property type="evidence" value="ECO:0007669"/>
    <property type="project" value="UniProtKB-KW"/>
</dbReference>
<keyword evidence="1" id="KW-0233">DNA recombination</keyword>
<comment type="cofactor">
    <cofactor evidence="1">
        <name>Mg(2+)</name>
        <dbReference type="ChEBI" id="CHEBI:18420"/>
    </cofactor>
</comment>
<dbReference type="KEGG" id="foc:127751551"/>
<dbReference type="InterPro" id="IPR025476">
    <property type="entry name" value="Helitron_helicase-like"/>
</dbReference>
<dbReference type="GO" id="GO:0006310">
    <property type="term" value="P:DNA recombination"/>
    <property type="evidence" value="ECO:0007669"/>
    <property type="project" value="UniProtKB-KW"/>
</dbReference>
<dbReference type="Gene3D" id="3.90.70.80">
    <property type="match status" value="1"/>
</dbReference>
<accession>A0A9C6XU95</accession>